<dbReference type="EMBL" id="DSKI01000605">
    <property type="protein sequence ID" value="HEB44360.1"/>
    <property type="molecule type" value="Genomic_DNA"/>
</dbReference>
<protein>
    <submittedName>
        <fullName evidence="1">Uncharacterized protein</fullName>
    </submittedName>
</protein>
<dbReference type="AlphaFoldDB" id="A0A7C1SXT7"/>
<comment type="caution">
    <text evidence="1">The sequence shown here is derived from an EMBL/GenBank/DDBJ whole genome shotgun (WGS) entry which is preliminary data.</text>
</comment>
<organism evidence="1">
    <name type="scientific">Agrobacterium albertimagni</name>
    <dbReference type="NCBI Taxonomy" id="147266"/>
    <lineage>
        <taxon>Bacteria</taxon>
        <taxon>Pseudomonadati</taxon>
        <taxon>Pseudomonadota</taxon>
        <taxon>Alphaproteobacteria</taxon>
        <taxon>Hyphomicrobiales</taxon>
        <taxon>Rhizobiaceae</taxon>
        <taxon>Rhizobium/Agrobacterium group</taxon>
        <taxon>Agrobacterium</taxon>
    </lineage>
</organism>
<proteinExistence type="predicted"/>
<accession>A0A7C1SXT7</accession>
<name>A0A7C1SXT7_9HYPH</name>
<evidence type="ECO:0000313" key="1">
    <source>
        <dbReference type="EMBL" id="HEB44360.1"/>
    </source>
</evidence>
<sequence length="119" mass="13212">MGLCPTASSGTVAWRSGKSKAVREIRKRKEPGAGGGCARLLNLIGNWEEEEYCRSYRAALGGGVRRFDDLFIPTARDSAKRACCNAAVRFMHGSRFKRQRAAATFASTRFRIFRIGAFF</sequence>
<gene>
    <name evidence="1" type="ORF">ENP70_11865</name>
</gene>
<reference evidence="1" key="1">
    <citation type="journal article" date="2020" name="mSystems">
        <title>Genome- and Community-Level Interaction Insights into Carbon Utilization and Element Cycling Functions of Hydrothermarchaeota in Hydrothermal Sediment.</title>
        <authorList>
            <person name="Zhou Z."/>
            <person name="Liu Y."/>
            <person name="Xu W."/>
            <person name="Pan J."/>
            <person name="Luo Z.H."/>
            <person name="Li M."/>
        </authorList>
    </citation>
    <scope>NUCLEOTIDE SEQUENCE [LARGE SCALE GENOMIC DNA]</scope>
    <source>
        <strain evidence="1">SpSt-243</strain>
    </source>
</reference>